<name>A0ABW3XNE4_9ACTN</name>
<sequence>MRIGRIDSPAIIGVLRQLHEAAEDSNIDQMPADEELYGALLYLEANSEALRDEEARRTAALARVQLWEYLRERAEIHQQRAVESARRAAIEWSDLAPALAVRTPSAAYNKALRLRASVIADTAQEDEPLRRTPEAVLEAERRARARAAAGRRAAVEAARRHTLLAPVAQRLVEHRAGLDDDDEVTYWLDEIEAVLPNCHTPTQFVSLDTYVRAVVRELRKTERATARPAGATEDARLAYGAAAELVGD</sequence>
<accession>A0ABW3XNE4</accession>
<evidence type="ECO:0000313" key="1">
    <source>
        <dbReference type="EMBL" id="MFD1310105.1"/>
    </source>
</evidence>
<evidence type="ECO:0000313" key="2">
    <source>
        <dbReference type="Proteomes" id="UP001597058"/>
    </source>
</evidence>
<proteinExistence type="predicted"/>
<gene>
    <name evidence="1" type="ORF">ACFQ5X_30160</name>
</gene>
<organism evidence="1 2">
    <name type="scientific">Streptomyces kaempferi</name>
    <dbReference type="NCBI Taxonomy" id="333725"/>
    <lineage>
        <taxon>Bacteria</taxon>
        <taxon>Bacillati</taxon>
        <taxon>Actinomycetota</taxon>
        <taxon>Actinomycetes</taxon>
        <taxon>Kitasatosporales</taxon>
        <taxon>Streptomycetaceae</taxon>
        <taxon>Streptomyces</taxon>
    </lineage>
</organism>
<protein>
    <submittedName>
        <fullName evidence="1">Uncharacterized protein</fullName>
    </submittedName>
</protein>
<reference evidence="2" key="1">
    <citation type="journal article" date="2019" name="Int. J. Syst. Evol. Microbiol.">
        <title>The Global Catalogue of Microorganisms (GCM) 10K type strain sequencing project: providing services to taxonomists for standard genome sequencing and annotation.</title>
        <authorList>
            <consortium name="The Broad Institute Genomics Platform"/>
            <consortium name="The Broad Institute Genome Sequencing Center for Infectious Disease"/>
            <person name="Wu L."/>
            <person name="Ma J."/>
        </authorList>
    </citation>
    <scope>NUCLEOTIDE SEQUENCE [LARGE SCALE GENOMIC DNA]</scope>
    <source>
        <strain evidence="2">CGMCC 4.7020</strain>
    </source>
</reference>
<comment type="caution">
    <text evidence="1">The sequence shown here is derived from an EMBL/GenBank/DDBJ whole genome shotgun (WGS) entry which is preliminary data.</text>
</comment>
<dbReference type="EMBL" id="JBHTMM010000046">
    <property type="protein sequence ID" value="MFD1310105.1"/>
    <property type="molecule type" value="Genomic_DNA"/>
</dbReference>
<dbReference type="RefSeq" id="WP_381242237.1">
    <property type="nucleotide sequence ID" value="NZ_JBHSKH010000110.1"/>
</dbReference>
<keyword evidence="2" id="KW-1185">Reference proteome</keyword>
<dbReference type="Proteomes" id="UP001597058">
    <property type="component" value="Unassembled WGS sequence"/>
</dbReference>